<keyword evidence="2" id="KW-1185">Reference proteome</keyword>
<evidence type="ECO:0000313" key="2">
    <source>
        <dbReference type="Proteomes" id="UP000271678"/>
    </source>
</evidence>
<sequence>MTPGEVLAGPLLVDTDVLSWIALGEGRGEEFAALLVGHRPFTSFITSAEVRTFLSMNVLDDERADALRLGLADYALLPARVEDIVTE</sequence>
<dbReference type="EMBL" id="RJJQ01000002">
    <property type="protein sequence ID" value="RNI24731.1"/>
    <property type="molecule type" value="Genomic_DNA"/>
</dbReference>
<dbReference type="SUPFAM" id="SSF88723">
    <property type="entry name" value="PIN domain-like"/>
    <property type="match status" value="1"/>
</dbReference>
<proteinExistence type="predicted"/>
<evidence type="ECO:0008006" key="3">
    <source>
        <dbReference type="Google" id="ProtNLM"/>
    </source>
</evidence>
<organism evidence="1 2">
    <name type="scientific">Flexivirga caeni</name>
    <dbReference type="NCBI Taxonomy" id="2294115"/>
    <lineage>
        <taxon>Bacteria</taxon>
        <taxon>Bacillati</taxon>
        <taxon>Actinomycetota</taxon>
        <taxon>Actinomycetes</taxon>
        <taxon>Micrococcales</taxon>
        <taxon>Dermacoccaceae</taxon>
        <taxon>Flexivirga</taxon>
    </lineage>
</organism>
<dbReference type="InterPro" id="IPR029060">
    <property type="entry name" value="PIN-like_dom_sf"/>
</dbReference>
<gene>
    <name evidence="1" type="ORF">EFY87_03265</name>
</gene>
<dbReference type="RefSeq" id="WP_148043224.1">
    <property type="nucleotide sequence ID" value="NZ_RJJQ01000002.1"/>
</dbReference>
<dbReference type="OrthoDB" id="9799448at2"/>
<protein>
    <recommendedName>
        <fullName evidence="3">PIN domain-containing protein</fullName>
    </recommendedName>
</protein>
<dbReference type="AlphaFoldDB" id="A0A3M9MGS9"/>
<name>A0A3M9MGS9_9MICO</name>
<dbReference type="Proteomes" id="UP000271678">
    <property type="component" value="Unassembled WGS sequence"/>
</dbReference>
<comment type="caution">
    <text evidence="1">The sequence shown here is derived from an EMBL/GenBank/DDBJ whole genome shotgun (WGS) entry which is preliminary data.</text>
</comment>
<reference evidence="1 2" key="1">
    <citation type="submission" date="2018-11" db="EMBL/GenBank/DDBJ databases">
        <title>Draft genome of Simplicispira Flexivirga sp. BO-16.</title>
        <authorList>
            <person name="Im W.T."/>
        </authorList>
    </citation>
    <scope>NUCLEOTIDE SEQUENCE [LARGE SCALE GENOMIC DNA]</scope>
    <source>
        <strain evidence="1 2">BO-16</strain>
    </source>
</reference>
<evidence type="ECO:0000313" key="1">
    <source>
        <dbReference type="EMBL" id="RNI24731.1"/>
    </source>
</evidence>
<accession>A0A3M9MGS9</accession>